<dbReference type="InParanoid" id="A0A146GCK2"/>
<dbReference type="GO" id="GO:0017148">
    <property type="term" value="P:negative regulation of translation"/>
    <property type="evidence" value="ECO:0007669"/>
    <property type="project" value="UniProtKB-UniRule"/>
</dbReference>
<evidence type="ECO:0000256" key="2">
    <source>
        <dbReference type="HAMAP-Rule" id="MF_01477"/>
    </source>
</evidence>
<name>A0A146GCK2_TERSA</name>
<gene>
    <name evidence="2" type="primary">rsfS</name>
    <name evidence="3" type="ORF">TSACC_23347</name>
</gene>
<dbReference type="AlphaFoldDB" id="A0A146GCK2"/>
<dbReference type="PANTHER" id="PTHR21043">
    <property type="entry name" value="IOJAP SUPERFAMILY ORTHOLOG"/>
    <property type="match status" value="1"/>
</dbReference>
<proteinExistence type="inferred from homology"/>
<dbReference type="GO" id="GO:0090071">
    <property type="term" value="P:negative regulation of ribosome biogenesis"/>
    <property type="evidence" value="ECO:0007669"/>
    <property type="project" value="UniProtKB-UniRule"/>
</dbReference>
<dbReference type="FunCoup" id="A0A146GCK2">
    <property type="interactions" value="449"/>
</dbReference>
<organism evidence="3 4">
    <name type="scientific">Terrimicrobium sacchariphilum</name>
    <dbReference type="NCBI Taxonomy" id="690879"/>
    <lineage>
        <taxon>Bacteria</taxon>
        <taxon>Pseudomonadati</taxon>
        <taxon>Verrucomicrobiota</taxon>
        <taxon>Terrimicrobiia</taxon>
        <taxon>Terrimicrobiales</taxon>
        <taxon>Terrimicrobiaceae</taxon>
        <taxon>Terrimicrobium</taxon>
    </lineage>
</organism>
<comment type="function">
    <text evidence="2">Functions as a ribosomal silencing factor. Interacts with ribosomal protein uL14 (rplN), blocking formation of intersubunit bridge B8. Prevents association of the 30S and 50S ribosomal subunits and the formation of functional ribosomes, thus repressing translation.</text>
</comment>
<comment type="subunit">
    <text evidence="2">Interacts with ribosomal protein uL14 (rplN).</text>
</comment>
<dbReference type="Gene3D" id="3.30.460.10">
    <property type="entry name" value="Beta Polymerase, domain 2"/>
    <property type="match status" value="1"/>
</dbReference>
<keyword evidence="2" id="KW-0678">Repressor</keyword>
<dbReference type="SUPFAM" id="SSF81301">
    <property type="entry name" value="Nucleotidyltransferase"/>
    <property type="match status" value="1"/>
</dbReference>
<dbReference type="STRING" id="690879.TSACC_23347"/>
<protein>
    <recommendedName>
        <fullName evidence="2">Ribosomal silencing factor RsfS</fullName>
    </recommendedName>
</protein>
<dbReference type="OrthoDB" id="9793681at2"/>
<comment type="caution">
    <text evidence="3">The sequence shown here is derived from an EMBL/GenBank/DDBJ whole genome shotgun (WGS) entry which is preliminary data.</text>
</comment>
<dbReference type="GO" id="GO:0043023">
    <property type="term" value="F:ribosomal large subunit binding"/>
    <property type="evidence" value="ECO:0007669"/>
    <property type="project" value="TreeGrafter"/>
</dbReference>
<dbReference type="Proteomes" id="UP000076023">
    <property type="component" value="Unassembled WGS sequence"/>
</dbReference>
<dbReference type="Pfam" id="PF02410">
    <property type="entry name" value="RsfS"/>
    <property type="match status" value="1"/>
</dbReference>
<comment type="subcellular location">
    <subcellularLocation>
        <location evidence="2">Cytoplasm</location>
    </subcellularLocation>
</comment>
<sequence>MTDGEKLARACAAAAADKKAEDITVLDMQGISTFTDYFVICSGSSEPQLKAIASSIREQCREKLDRKPASEDGFPISQWIVLDYGDVIVHLFHNDKREFYGLENLWSDAKRLEIEGI</sequence>
<evidence type="ECO:0000313" key="3">
    <source>
        <dbReference type="EMBL" id="GAT34913.1"/>
    </source>
</evidence>
<keyword evidence="2" id="KW-0963">Cytoplasm</keyword>
<accession>A0A146GCK2</accession>
<keyword evidence="4" id="KW-1185">Reference proteome</keyword>
<comment type="similarity">
    <text evidence="1 2">Belongs to the Iojap/RsfS family.</text>
</comment>
<dbReference type="EMBL" id="BDCO01000002">
    <property type="protein sequence ID" value="GAT34913.1"/>
    <property type="molecule type" value="Genomic_DNA"/>
</dbReference>
<dbReference type="RefSeq" id="WP_075080503.1">
    <property type="nucleotide sequence ID" value="NZ_BDCO01000002.1"/>
</dbReference>
<dbReference type="GO" id="GO:0005737">
    <property type="term" value="C:cytoplasm"/>
    <property type="evidence" value="ECO:0007669"/>
    <property type="project" value="UniProtKB-SubCell"/>
</dbReference>
<evidence type="ECO:0000313" key="4">
    <source>
        <dbReference type="Proteomes" id="UP000076023"/>
    </source>
</evidence>
<dbReference type="InterPro" id="IPR004394">
    <property type="entry name" value="Iojap/RsfS/C7orf30"/>
</dbReference>
<reference evidence="4" key="1">
    <citation type="journal article" date="2017" name="Genome Announc.">
        <title>Draft Genome Sequence of Terrimicrobium sacchariphilum NM-5T, a Facultative Anaerobic Soil Bacterium of the Class Spartobacteria.</title>
        <authorList>
            <person name="Qiu Y.L."/>
            <person name="Tourlousse D.M."/>
            <person name="Matsuura N."/>
            <person name="Ohashi A."/>
            <person name="Sekiguchi Y."/>
        </authorList>
    </citation>
    <scope>NUCLEOTIDE SEQUENCE [LARGE SCALE GENOMIC DNA]</scope>
    <source>
        <strain evidence="4">NM-5</strain>
    </source>
</reference>
<dbReference type="NCBIfam" id="TIGR00090">
    <property type="entry name" value="rsfS_iojap_ybeB"/>
    <property type="match status" value="1"/>
</dbReference>
<evidence type="ECO:0000256" key="1">
    <source>
        <dbReference type="ARBA" id="ARBA00010574"/>
    </source>
</evidence>
<dbReference type="GO" id="GO:0042256">
    <property type="term" value="P:cytosolic ribosome assembly"/>
    <property type="evidence" value="ECO:0007669"/>
    <property type="project" value="UniProtKB-UniRule"/>
</dbReference>
<keyword evidence="2" id="KW-0810">Translation regulation</keyword>
<dbReference type="PANTHER" id="PTHR21043:SF0">
    <property type="entry name" value="MITOCHONDRIAL ASSEMBLY OF RIBOSOMAL LARGE SUBUNIT PROTEIN 1"/>
    <property type="match status" value="1"/>
</dbReference>
<dbReference type="InterPro" id="IPR043519">
    <property type="entry name" value="NT_sf"/>
</dbReference>
<dbReference type="HAMAP" id="MF_01477">
    <property type="entry name" value="Iojap_RsfS"/>
    <property type="match status" value="1"/>
</dbReference>